<dbReference type="InterPro" id="IPR008928">
    <property type="entry name" value="6-hairpin_glycosidase_sf"/>
</dbReference>
<dbReference type="EMBL" id="QRDZ01000017">
    <property type="protein sequence ID" value="RED75121.1"/>
    <property type="molecule type" value="Genomic_DNA"/>
</dbReference>
<gene>
    <name evidence="1" type="ORF">DFP98_11793</name>
</gene>
<keyword evidence="2" id="KW-1185">Reference proteome</keyword>
<dbReference type="AlphaFoldDB" id="A0A3D9JLY9"/>
<protein>
    <recommendedName>
        <fullName evidence="3">Trehalase</fullName>
    </recommendedName>
</protein>
<comment type="caution">
    <text evidence="1">The sequence shown here is derived from an EMBL/GenBank/DDBJ whole genome shotgun (WGS) entry which is preliminary data.</text>
</comment>
<evidence type="ECO:0000313" key="2">
    <source>
        <dbReference type="Proteomes" id="UP000256977"/>
    </source>
</evidence>
<dbReference type="RefSeq" id="WP_116062543.1">
    <property type="nucleotide sequence ID" value="NZ_QRDZ01000017.1"/>
</dbReference>
<proteinExistence type="predicted"/>
<name>A0A3D9JLY9_9BACL</name>
<organism evidence="1 2">
    <name type="scientific">Cohnella phaseoli</name>
    <dbReference type="NCBI Taxonomy" id="456490"/>
    <lineage>
        <taxon>Bacteria</taxon>
        <taxon>Bacillati</taxon>
        <taxon>Bacillota</taxon>
        <taxon>Bacilli</taxon>
        <taxon>Bacillales</taxon>
        <taxon>Paenibacillaceae</taxon>
        <taxon>Cohnella</taxon>
    </lineage>
</organism>
<dbReference type="Proteomes" id="UP000256977">
    <property type="component" value="Unassembled WGS sequence"/>
</dbReference>
<accession>A0A3D9JLY9</accession>
<dbReference type="GO" id="GO:0005975">
    <property type="term" value="P:carbohydrate metabolic process"/>
    <property type="evidence" value="ECO:0007669"/>
    <property type="project" value="InterPro"/>
</dbReference>
<dbReference type="SUPFAM" id="SSF48208">
    <property type="entry name" value="Six-hairpin glycosidases"/>
    <property type="match status" value="1"/>
</dbReference>
<evidence type="ECO:0008006" key="3">
    <source>
        <dbReference type="Google" id="ProtNLM"/>
    </source>
</evidence>
<sequence>MKKSEWRRPYTVKRYLHPPLAEKLVTMWPDLRIVCGDITDSRYGGEAAGVRILVGEALEPPNYQLAKYEVNREGIPLHGISYDMGEYTLRMESFCSNERNPSIYMKVSVVNTKLWEVSGQLALMLRTDLEPVLAGSSADGYTEFDDAIGSWGFVSPTWKHEGELLTDDKYQLRLQDIQRLKMEWEGDKKGEPWHRRHILKLGFVLQPGEEASFTAVLADGAAHAFDYEAEKAGMLTFWRNELARIRVYPARSSANETTMYRSLVAQCLQMFCHPIGQAYVLPRQGGMQRAIWPTEAVEFLIALDRIGDFQRYTDSSYELFFNVLQVKEGQNAGRIHNFPGSEDWANITGAAVWGAARHMLAGGDSAYKKYRESALLAFQWMERQRRLVIEGTIPGIFPPMQATDWGDTEYQAWCFTDAVNLIGYQWLADALEHHNDPLAAEVRAAYEDYMVSMEAILADEVANNQREGEILISNRAGHIMPDPPLGAYMGDGPAHLIRSGVIKPSSETAELVENYFRNRGLMRNGLTGLMNDGQLKQGASSDPWAGHTWYVSTPDYCWFEHWLKTGSRDKARETLEAQLKYGLTEEYYAMERYADNDPYFVPWMPNASANGRLIMMLCDFYGEAVDG</sequence>
<reference evidence="1 2" key="1">
    <citation type="submission" date="2018-07" db="EMBL/GenBank/DDBJ databases">
        <title>Genomic Encyclopedia of Type Strains, Phase III (KMG-III): the genomes of soil and plant-associated and newly described type strains.</title>
        <authorList>
            <person name="Whitman W."/>
        </authorList>
    </citation>
    <scope>NUCLEOTIDE SEQUENCE [LARGE SCALE GENOMIC DNA]</scope>
    <source>
        <strain evidence="1 2">CECT 7287</strain>
    </source>
</reference>
<evidence type="ECO:0000313" key="1">
    <source>
        <dbReference type="EMBL" id="RED75121.1"/>
    </source>
</evidence>
<dbReference type="OrthoDB" id="9812555at2"/>